<gene>
    <name evidence="2" type="primary">P0435H01.31</name>
</gene>
<name>A0A9K3Y6X2_ORYSJ</name>
<reference evidence="2" key="1">
    <citation type="journal article" date="2002" name="Nature">
        <title>The genome sequence and structure of rice chromosome 1.</title>
        <authorList>
            <person name="Sasaki T."/>
            <person name="Matsumoto T."/>
            <person name="Yamamoto K."/>
            <person name="Sakata K."/>
            <person name="Baba T."/>
            <person name="Katayose Y."/>
            <person name="Wu J."/>
            <person name="Niimura Y."/>
            <person name="Cheng Z."/>
            <person name="Nagamura Y."/>
            <person name="Antonio B.A."/>
            <person name="Kanamori H."/>
            <person name="Hosokawa S."/>
            <person name="Masukawa M."/>
            <person name="Arikawa K."/>
            <person name="Chiden Y."/>
            <person name="Hayashi M."/>
            <person name="Okamoto M."/>
            <person name="Ando T."/>
            <person name="Aoki H."/>
            <person name="Arita K."/>
            <person name="Hamada M."/>
            <person name="Harada C."/>
            <person name="Hijishita S."/>
            <person name="Honda M."/>
            <person name="Ichikawa Y."/>
            <person name="Idonuma A."/>
            <person name="Iijima M."/>
            <person name="Ikeda M."/>
            <person name="Ikeno M."/>
            <person name="Itoh S."/>
            <person name="Itoh T."/>
            <person name="Itoh Y."/>
            <person name="Itoh Y."/>
            <person name="Iwabuchi A."/>
            <person name="Kamiya K."/>
            <person name="Karasawa W."/>
            <person name="Katagiri S."/>
            <person name="Kikuta A."/>
            <person name="Kobayashi N."/>
            <person name="Kono I."/>
            <person name="Machita K."/>
            <person name="Maehara T."/>
            <person name="Mizuno H."/>
            <person name="Mizubayashi T."/>
            <person name="Mukai Y."/>
            <person name="Nagasaki H."/>
            <person name="Nakashima M."/>
            <person name="Nakama Y."/>
            <person name="Nakamichi Y."/>
            <person name="Nakamura M."/>
            <person name="Namiki N."/>
            <person name="Negishi M."/>
            <person name="Ohta I."/>
            <person name="Ono N."/>
            <person name="Saji S."/>
            <person name="Sakai K."/>
            <person name="Shibata M."/>
            <person name="Shimokawa T."/>
            <person name="Shomura A."/>
            <person name="Song J."/>
            <person name="Takazaki Y."/>
            <person name="Terasawa K."/>
            <person name="Tsuji K."/>
            <person name="Waki K."/>
            <person name="Yamagata H."/>
            <person name="Yamane H."/>
            <person name="Yoshiki S."/>
            <person name="Yoshihara R."/>
            <person name="Yukawa K."/>
            <person name="Zhong H."/>
            <person name="Iwama H."/>
            <person name="Endo T."/>
            <person name="Ito H."/>
            <person name="Hahn J.H."/>
            <person name="Kim H.I."/>
            <person name="Eun M.Y."/>
            <person name="Yano M."/>
            <person name="Jiang J."/>
            <person name="Gojobori T."/>
        </authorList>
    </citation>
    <scope>NUCLEOTIDE SEQUENCE [LARGE SCALE GENOMIC DNA]</scope>
</reference>
<dbReference type="Proteomes" id="UP000817658">
    <property type="component" value="Chromosome 1"/>
</dbReference>
<evidence type="ECO:0000313" key="2">
    <source>
        <dbReference type="EMBL" id="BAD87008.1"/>
    </source>
</evidence>
<proteinExistence type="predicted"/>
<feature type="region of interest" description="Disordered" evidence="1">
    <location>
        <begin position="85"/>
        <end position="117"/>
    </location>
</feature>
<protein>
    <submittedName>
        <fullName evidence="2">Uncharacterized protein</fullName>
    </submittedName>
</protein>
<accession>A0A9K3Y6X2</accession>
<evidence type="ECO:0000256" key="1">
    <source>
        <dbReference type="SAM" id="MobiDB-lite"/>
    </source>
</evidence>
<organism evidence="2">
    <name type="scientific">Oryza sativa subsp. japonica</name>
    <name type="common">Rice</name>
    <dbReference type="NCBI Taxonomy" id="39947"/>
    <lineage>
        <taxon>Eukaryota</taxon>
        <taxon>Viridiplantae</taxon>
        <taxon>Streptophyta</taxon>
        <taxon>Embryophyta</taxon>
        <taxon>Tracheophyta</taxon>
        <taxon>Spermatophyta</taxon>
        <taxon>Magnoliopsida</taxon>
        <taxon>Liliopsida</taxon>
        <taxon>Poales</taxon>
        <taxon>Poaceae</taxon>
        <taxon>BOP clade</taxon>
        <taxon>Oryzoideae</taxon>
        <taxon>Oryzeae</taxon>
        <taxon>Oryzinae</taxon>
        <taxon>Oryza</taxon>
        <taxon>Oryza sativa</taxon>
    </lineage>
</organism>
<dbReference type="EMBL" id="AP003142">
    <property type="protein sequence ID" value="BAD87008.1"/>
    <property type="molecule type" value="Genomic_DNA"/>
</dbReference>
<dbReference type="AlphaFoldDB" id="A0A9K3Y6X2"/>
<sequence length="117" mass="12882">MTHTLLLRLDFNSRLVATVIVPHRQPVTCPTLLLLREWGAGLSNPAGQRVPADRIGQRPARQATTCDFLPLDSSVCRGRRYPAGAIDEGHQIPAPEPRIIARDGKSNPVVVSTRQRD</sequence>